<sequence length="262" mass="28597">MEELQVSQLDGVRLITLNRPERLNALHEALAEELVKTLDEASRDDQVRVVVVIGTGRGFCAGLDLTSHTFEERGQRSRFERLDPLGFVGRQALAVTACDKPVIAAINGIAAGAGLALALACDLRYMADDATLTTGYIRRGLSPDAGVTYFLPRLCGMTDATELIMTGRTVTANEANGLRIVNRVFARATFQEDVMKIAHELAAGPPLALTQSKRLLAGTYDHSLADQLKLEWTAIHECFASEDVREGVRSFLEKRPPQFTGN</sequence>
<evidence type="ECO:0000256" key="3">
    <source>
        <dbReference type="RuleBase" id="RU003707"/>
    </source>
</evidence>
<dbReference type="RefSeq" id="WP_067565706.1">
    <property type="nucleotide sequence ID" value="NZ_LSUQ01000038.1"/>
</dbReference>
<dbReference type="PROSITE" id="PS00166">
    <property type="entry name" value="ENOYL_COA_HYDRATASE"/>
    <property type="match status" value="1"/>
</dbReference>
<dbReference type="Pfam" id="PF00378">
    <property type="entry name" value="ECH_1"/>
    <property type="match status" value="1"/>
</dbReference>
<reference evidence="5 7" key="2">
    <citation type="submission" date="2017-02" db="EMBL/GenBank/DDBJ databases">
        <title>Draft genome of Acidibacillus ferrooxidans Huett2.</title>
        <authorList>
            <person name="Schopf S."/>
        </authorList>
    </citation>
    <scope>NUCLEOTIDE SEQUENCE [LARGE SCALE GENOMIC DNA]</scope>
    <source>
        <strain evidence="5 7">Huett2</strain>
    </source>
</reference>
<dbReference type="EMBL" id="MWPS01000026">
    <property type="protein sequence ID" value="OPG15986.1"/>
    <property type="molecule type" value="Genomic_DNA"/>
</dbReference>
<evidence type="ECO:0000313" key="7">
    <source>
        <dbReference type="Proteomes" id="UP000190229"/>
    </source>
</evidence>
<dbReference type="InterPro" id="IPR018376">
    <property type="entry name" value="Enoyl-CoA_hyd/isom_CS"/>
</dbReference>
<organism evidence="4 6">
    <name type="scientific">Ferroacidibacillus organovorans</name>
    <dbReference type="NCBI Taxonomy" id="1765683"/>
    <lineage>
        <taxon>Bacteria</taxon>
        <taxon>Bacillati</taxon>
        <taxon>Bacillota</taxon>
        <taxon>Bacilli</taxon>
        <taxon>Bacillales</taxon>
        <taxon>Alicyclobacillaceae</taxon>
        <taxon>Ferroacidibacillus</taxon>
    </lineage>
</organism>
<dbReference type="InterPro" id="IPR029045">
    <property type="entry name" value="ClpP/crotonase-like_dom_sf"/>
</dbReference>
<dbReference type="GO" id="GO:0016836">
    <property type="term" value="F:hydro-lyase activity"/>
    <property type="evidence" value="ECO:0007669"/>
    <property type="project" value="UniProtKB-ARBA"/>
</dbReference>
<keyword evidence="2" id="KW-0456">Lyase</keyword>
<evidence type="ECO:0000313" key="5">
    <source>
        <dbReference type="EMBL" id="OPG15986.1"/>
    </source>
</evidence>
<dbReference type="PANTHER" id="PTHR43684:SF4">
    <property type="entry name" value="ENOYL-COA HYDRATASE_ISOMERASE FAMILY PROTEIN (AFU_ORTHOLOGUE AFUA_1G01890)"/>
    <property type="match status" value="1"/>
</dbReference>
<evidence type="ECO:0000313" key="4">
    <source>
        <dbReference type="EMBL" id="OAG93373.1"/>
    </source>
</evidence>
<dbReference type="Proteomes" id="UP000190229">
    <property type="component" value="Unassembled WGS sequence"/>
</dbReference>
<dbReference type="Proteomes" id="UP000077421">
    <property type="component" value="Unassembled WGS sequence"/>
</dbReference>
<evidence type="ECO:0000313" key="6">
    <source>
        <dbReference type="Proteomes" id="UP000077421"/>
    </source>
</evidence>
<dbReference type="SUPFAM" id="SSF52096">
    <property type="entry name" value="ClpP/crotonase"/>
    <property type="match status" value="1"/>
</dbReference>
<name>A0A161PX00_9BACL</name>
<dbReference type="CDD" id="cd06558">
    <property type="entry name" value="crotonase-like"/>
    <property type="match status" value="1"/>
</dbReference>
<accession>A0A161PX00</accession>
<keyword evidence="7" id="KW-1185">Reference proteome</keyword>
<reference evidence="4 6" key="1">
    <citation type="submission" date="2016-02" db="EMBL/GenBank/DDBJ databases">
        <title>Draft genome sequence of Acidibacillus ferrooxidans SLC66.</title>
        <authorList>
            <person name="Oliveira G."/>
            <person name="Nancucheo I."/>
            <person name="Dall'Agnol H."/>
            <person name="Johnson B."/>
            <person name="Oliveira R."/>
            <person name="Nunes G.L."/>
            <person name="Tzotzos G."/>
            <person name="Orellana S.C."/>
            <person name="Salim A.C."/>
            <person name="Araujo F.M."/>
        </authorList>
    </citation>
    <scope>NUCLEOTIDE SEQUENCE [LARGE SCALE GENOMIC DNA]</scope>
    <source>
        <strain evidence="4 6">SLC66</strain>
    </source>
</reference>
<proteinExistence type="inferred from homology"/>
<comment type="caution">
    <text evidence="4">The sequence shown here is derived from an EMBL/GenBank/DDBJ whole genome shotgun (WGS) entry which is preliminary data.</text>
</comment>
<protein>
    <submittedName>
        <fullName evidence="4">Enoyl-CoA hydratase</fullName>
    </submittedName>
</protein>
<dbReference type="AlphaFoldDB" id="A0A161PX00"/>
<comment type="similarity">
    <text evidence="1 3">Belongs to the enoyl-CoA hydratase/isomerase family.</text>
</comment>
<dbReference type="InterPro" id="IPR051053">
    <property type="entry name" value="ECH/Chromodomain_protein"/>
</dbReference>
<dbReference type="PANTHER" id="PTHR43684">
    <property type="match status" value="1"/>
</dbReference>
<gene>
    <name evidence="4" type="ORF">AYW79_11040</name>
    <name evidence="5" type="ORF">B2M26_09875</name>
</gene>
<evidence type="ECO:0000256" key="1">
    <source>
        <dbReference type="ARBA" id="ARBA00005254"/>
    </source>
</evidence>
<dbReference type="EMBL" id="LSUQ01000038">
    <property type="protein sequence ID" value="OAG93373.1"/>
    <property type="molecule type" value="Genomic_DNA"/>
</dbReference>
<dbReference type="Gene3D" id="3.90.226.10">
    <property type="entry name" value="2-enoyl-CoA Hydratase, Chain A, domain 1"/>
    <property type="match status" value="1"/>
</dbReference>
<dbReference type="InterPro" id="IPR001753">
    <property type="entry name" value="Enoyl-CoA_hydra/iso"/>
</dbReference>
<evidence type="ECO:0000256" key="2">
    <source>
        <dbReference type="ARBA" id="ARBA00023239"/>
    </source>
</evidence>
<dbReference type="STRING" id="1765683.B2M26_09875"/>
<dbReference type="FunFam" id="1.10.12.10:FF:000001">
    <property type="entry name" value="Probable enoyl-CoA hydratase, mitochondrial"/>
    <property type="match status" value="1"/>
</dbReference>
<dbReference type="OrthoDB" id="9775794at2"/>